<dbReference type="SUPFAM" id="SSF55205">
    <property type="entry name" value="EPT/RTPC-like"/>
    <property type="match status" value="1"/>
</dbReference>
<keyword evidence="3 13" id="KW-0963">Cytoplasm</keyword>
<dbReference type="PANTHER" id="PTHR43783">
    <property type="entry name" value="UDP-N-ACETYLGLUCOSAMINE 1-CARBOXYVINYLTRANSFERASE"/>
    <property type="match status" value="1"/>
</dbReference>
<dbReference type="Proteomes" id="UP000010523">
    <property type="component" value="Unassembled WGS sequence"/>
</dbReference>
<comment type="similarity">
    <text evidence="11 13">Belongs to the EPSP synthase family. MurA subfamily.</text>
</comment>
<dbReference type="UniPathway" id="UPA00219"/>
<sequence length="428" mass="45776">MEKLKIAGGYPLKGTVRISGAKNSAVALIPATILADSPVTIEGLPDISDVQTLKALLEEIGGKVEFANNEMTVDPSSMISMPLPNGKVKKLRASYYLMGAMLGRFNKAVIGLPGGCYLGPRPIDQHIKGFEALGAKVTNEQGAIYLRADELKGARIYLDVVSVGATINIMLAAVRAKGRTIIENAAKEPEIIDVATLLTNMGAKIKGAGTDVIRIDGVEQLHGCRHTIIPDRIEAGTYLILGAAVGDGVLIDNVIPNHLESLIAKLREMGVEVESGDDQVFVSPAEKLKAVDIKTLVYPGFPTDLQQPFTSLLTKAEGTSVVTDTIYSARFKHIDELRRMNANIKVEGRSAIVNGPVRLQGAKVKASDLRAGAALVIAGLMAEGITEITGIEHIDRGYSHLVEKLNGLGAAVWREDLSQEEKEQMENA</sequence>
<protein>
    <recommendedName>
        <fullName evidence="13">UDP-N-acetylglucosamine 1-carboxyvinyltransferase</fullName>
        <ecNumber evidence="13">2.5.1.7</ecNumber>
    </recommendedName>
    <alternativeName>
        <fullName evidence="13">Enoylpyruvate transferase</fullName>
    </alternativeName>
    <alternativeName>
        <fullName evidence="13">UDP-N-acetylglucosamine enolpyruvyl transferase</fullName>
        <shortName evidence="13">EPT</shortName>
    </alternativeName>
</protein>
<evidence type="ECO:0000259" key="14">
    <source>
        <dbReference type="Pfam" id="PF00275"/>
    </source>
</evidence>
<dbReference type="GO" id="GO:0008360">
    <property type="term" value="P:regulation of cell shape"/>
    <property type="evidence" value="ECO:0007669"/>
    <property type="project" value="UniProtKB-KW"/>
</dbReference>
<dbReference type="NCBIfam" id="NF006873">
    <property type="entry name" value="PRK09369.1"/>
    <property type="match status" value="1"/>
</dbReference>
<feature type="modified residue" description="2-(S-cysteinyl)pyruvic acid O-phosphothioketal" evidence="13">
    <location>
        <position position="116"/>
    </location>
</feature>
<dbReference type="HAMAP" id="MF_00111">
    <property type="entry name" value="MurA"/>
    <property type="match status" value="1"/>
</dbReference>
<dbReference type="STRING" id="997296.PB1_08002"/>
<dbReference type="RefSeq" id="WP_003351729.1">
    <property type="nucleotide sequence ID" value="NZ_AFEU01000002.1"/>
</dbReference>
<feature type="binding site" evidence="13">
    <location>
        <begin position="121"/>
        <end position="125"/>
    </location>
    <ligand>
        <name>UDP-N-acetyl-alpha-D-glucosamine</name>
        <dbReference type="ChEBI" id="CHEBI:57705"/>
    </ligand>
</feature>
<dbReference type="AlphaFoldDB" id="I3E1B7"/>
<feature type="domain" description="Enolpyruvate transferase" evidence="14">
    <location>
        <begin position="8"/>
        <end position="405"/>
    </location>
</feature>
<feature type="binding site" evidence="13">
    <location>
        <position position="326"/>
    </location>
    <ligand>
        <name>UDP-N-acetyl-alpha-D-glucosamine</name>
        <dbReference type="ChEBI" id="CHEBI:57705"/>
    </ligand>
</feature>
<dbReference type="eggNOG" id="COG0766">
    <property type="taxonomic scope" value="Bacteria"/>
</dbReference>
<evidence type="ECO:0000256" key="7">
    <source>
        <dbReference type="ARBA" id="ARBA00022984"/>
    </source>
</evidence>
<organism evidence="15 16">
    <name type="scientific">Bacillus methanolicus PB1</name>
    <dbReference type="NCBI Taxonomy" id="997296"/>
    <lineage>
        <taxon>Bacteria</taxon>
        <taxon>Bacillati</taxon>
        <taxon>Bacillota</taxon>
        <taxon>Bacilli</taxon>
        <taxon>Bacillales</taxon>
        <taxon>Bacillaceae</taxon>
        <taxon>Bacillus</taxon>
    </lineage>
</organism>
<comment type="function">
    <text evidence="13">Cell wall formation. Adds enolpyruvyl to UDP-N-acetylglucosamine.</text>
</comment>
<evidence type="ECO:0000256" key="8">
    <source>
        <dbReference type="ARBA" id="ARBA00023306"/>
    </source>
</evidence>
<dbReference type="InterPro" id="IPR036968">
    <property type="entry name" value="Enolpyruvate_Tfrase_sf"/>
</dbReference>
<dbReference type="GO" id="GO:0019277">
    <property type="term" value="P:UDP-N-acetylgalactosamine biosynthetic process"/>
    <property type="evidence" value="ECO:0007669"/>
    <property type="project" value="InterPro"/>
</dbReference>
<comment type="pathway">
    <text evidence="2 13">Cell wall biogenesis; peptidoglycan biosynthesis.</text>
</comment>
<feature type="binding site" evidence="13">
    <location>
        <begin position="22"/>
        <end position="23"/>
    </location>
    <ligand>
        <name>phosphoenolpyruvate</name>
        <dbReference type="ChEBI" id="CHEBI:58702"/>
    </ligand>
</feature>
<evidence type="ECO:0000256" key="2">
    <source>
        <dbReference type="ARBA" id="ARBA00004752"/>
    </source>
</evidence>
<dbReference type="Pfam" id="PF00275">
    <property type="entry name" value="EPSP_synthase"/>
    <property type="match status" value="1"/>
</dbReference>
<dbReference type="InterPro" id="IPR013792">
    <property type="entry name" value="RNA3'P_cycl/enolpyr_Trfase_a/b"/>
</dbReference>
<evidence type="ECO:0000256" key="9">
    <source>
        <dbReference type="ARBA" id="ARBA00023316"/>
    </source>
</evidence>
<dbReference type="GO" id="GO:0005737">
    <property type="term" value="C:cytoplasm"/>
    <property type="evidence" value="ECO:0007669"/>
    <property type="project" value="UniProtKB-SubCell"/>
</dbReference>
<dbReference type="GO" id="GO:0008760">
    <property type="term" value="F:UDP-N-acetylglucosamine 1-carboxyvinyltransferase activity"/>
    <property type="evidence" value="ECO:0007669"/>
    <property type="project" value="UniProtKB-UniRule"/>
</dbReference>
<keyword evidence="16" id="KW-1185">Reference proteome</keyword>
<dbReference type="InterPro" id="IPR005750">
    <property type="entry name" value="UDP_GlcNAc_COvinyl_MurA"/>
</dbReference>
<keyword evidence="5 13" id="KW-0808">Transferase</keyword>
<dbReference type="CDD" id="cd01555">
    <property type="entry name" value="UdpNAET"/>
    <property type="match status" value="1"/>
</dbReference>
<gene>
    <name evidence="13" type="primary">murA</name>
    <name evidence="15" type="ORF">PB1_08002</name>
</gene>
<evidence type="ECO:0000256" key="4">
    <source>
        <dbReference type="ARBA" id="ARBA00022618"/>
    </source>
</evidence>
<evidence type="ECO:0000256" key="11">
    <source>
        <dbReference type="ARBA" id="ARBA00038367"/>
    </source>
</evidence>
<dbReference type="GO" id="GO:0051301">
    <property type="term" value="P:cell division"/>
    <property type="evidence" value="ECO:0007669"/>
    <property type="project" value="UniProtKB-KW"/>
</dbReference>
<evidence type="ECO:0000256" key="6">
    <source>
        <dbReference type="ARBA" id="ARBA00022960"/>
    </source>
</evidence>
<comment type="caution">
    <text evidence="13">Lacks conserved residue(s) required for the propagation of feature annotation.</text>
</comment>
<accession>I3E1B7</accession>
<proteinExistence type="inferred from homology"/>
<keyword evidence="4 13" id="KW-0132">Cell division</keyword>
<dbReference type="GO" id="GO:0009252">
    <property type="term" value="P:peptidoglycan biosynthetic process"/>
    <property type="evidence" value="ECO:0007669"/>
    <property type="project" value="UniProtKB-UniRule"/>
</dbReference>
<dbReference type="NCBIfam" id="NF009470">
    <property type="entry name" value="PRK12830.1"/>
    <property type="match status" value="1"/>
</dbReference>
<comment type="subcellular location">
    <subcellularLocation>
        <location evidence="1 13">Cytoplasm</location>
    </subcellularLocation>
</comment>
<keyword evidence="10 13" id="KW-0670">Pyruvate</keyword>
<keyword evidence="9 13" id="KW-0961">Cell wall biogenesis/degradation</keyword>
<name>I3E1B7_BACMT</name>
<evidence type="ECO:0000256" key="13">
    <source>
        <dbReference type="HAMAP-Rule" id="MF_00111"/>
    </source>
</evidence>
<keyword evidence="6 13" id="KW-0133">Cell shape</keyword>
<dbReference type="InterPro" id="IPR001986">
    <property type="entry name" value="Enolpyruvate_Tfrase_dom"/>
</dbReference>
<reference evidence="15 16" key="1">
    <citation type="journal article" date="2012" name="Appl. Environ. Microbiol.">
        <title>Genome Sequence of Thermotolerant Bacillus methanolicus: Features and Regulation Related to Methylotrophy and Production of L-Lysine and L-Glutamate from Methanol.</title>
        <authorList>
            <person name="Heggeset T.M."/>
            <person name="Krog A."/>
            <person name="Balzer S."/>
            <person name="Wentzel A."/>
            <person name="Ellingsen T.E."/>
            <person name="Brautaset T."/>
        </authorList>
    </citation>
    <scope>NUCLEOTIDE SEQUENCE [LARGE SCALE GENOMIC DNA]</scope>
    <source>
        <strain evidence="15 16">PB1</strain>
    </source>
</reference>
<dbReference type="InterPro" id="IPR050068">
    <property type="entry name" value="MurA_subfamily"/>
</dbReference>
<dbReference type="EMBL" id="AFEU01000002">
    <property type="protein sequence ID" value="EIJ80288.1"/>
    <property type="molecule type" value="Genomic_DNA"/>
</dbReference>
<dbReference type="NCBIfam" id="TIGR01072">
    <property type="entry name" value="murA"/>
    <property type="match status" value="1"/>
</dbReference>
<dbReference type="GO" id="GO:0071555">
    <property type="term" value="P:cell wall organization"/>
    <property type="evidence" value="ECO:0007669"/>
    <property type="project" value="UniProtKB-KW"/>
</dbReference>
<dbReference type="PATRIC" id="fig|997296.3.peg.1700"/>
<evidence type="ECO:0000256" key="10">
    <source>
        <dbReference type="ARBA" id="ARBA00023317"/>
    </source>
</evidence>
<keyword evidence="8 13" id="KW-0131">Cell cycle</keyword>
<evidence type="ECO:0000256" key="3">
    <source>
        <dbReference type="ARBA" id="ARBA00022490"/>
    </source>
</evidence>
<feature type="active site" description="Proton donor" evidence="13">
    <location>
        <position position="116"/>
    </location>
</feature>
<dbReference type="Gene3D" id="3.65.10.10">
    <property type="entry name" value="Enolpyruvate transferase domain"/>
    <property type="match status" value="2"/>
</dbReference>
<dbReference type="OrthoDB" id="9803760at2"/>
<dbReference type="EC" id="2.5.1.7" evidence="13"/>
<feature type="binding site" evidence="13">
    <location>
        <position position="304"/>
    </location>
    <ligand>
        <name>UDP-N-acetyl-alpha-D-glucosamine</name>
        <dbReference type="ChEBI" id="CHEBI:57705"/>
    </ligand>
</feature>
<comment type="catalytic activity">
    <reaction evidence="12 13">
        <text>phosphoenolpyruvate + UDP-N-acetyl-alpha-D-glucosamine = UDP-N-acetyl-3-O-(1-carboxyvinyl)-alpha-D-glucosamine + phosphate</text>
        <dbReference type="Rhea" id="RHEA:18681"/>
        <dbReference type="ChEBI" id="CHEBI:43474"/>
        <dbReference type="ChEBI" id="CHEBI:57705"/>
        <dbReference type="ChEBI" id="CHEBI:58702"/>
        <dbReference type="ChEBI" id="CHEBI:68483"/>
        <dbReference type="EC" id="2.5.1.7"/>
    </reaction>
</comment>
<keyword evidence="7 13" id="KW-0573">Peptidoglycan synthesis</keyword>
<dbReference type="FunFam" id="3.65.10.10:FF:000001">
    <property type="entry name" value="UDP-N-acetylglucosamine 1-carboxyvinyltransferase"/>
    <property type="match status" value="1"/>
</dbReference>
<evidence type="ECO:0000256" key="12">
    <source>
        <dbReference type="ARBA" id="ARBA00047527"/>
    </source>
</evidence>
<feature type="binding site" evidence="13">
    <location>
        <position position="92"/>
    </location>
    <ligand>
        <name>UDP-N-acetyl-alpha-D-glucosamine</name>
        <dbReference type="ChEBI" id="CHEBI:57705"/>
    </ligand>
</feature>
<evidence type="ECO:0000256" key="5">
    <source>
        <dbReference type="ARBA" id="ARBA00022679"/>
    </source>
</evidence>
<comment type="caution">
    <text evidence="15">The sequence shown here is derived from an EMBL/GenBank/DDBJ whole genome shotgun (WGS) entry which is preliminary data.</text>
</comment>
<evidence type="ECO:0000256" key="1">
    <source>
        <dbReference type="ARBA" id="ARBA00004496"/>
    </source>
</evidence>
<evidence type="ECO:0000313" key="15">
    <source>
        <dbReference type="EMBL" id="EIJ80288.1"/>
    </source>
</evidence>
<dbReference type="PANTHER" id="PTHR43783:SF2">
    <property type="entry name" value="UDP-N-ACETYLGLUCOSAMINE 1-CARBOXYVINYLTRANSFERASE 2"/>
    <property type="match status" value="1"/>
</dbReference>
<evidence type="ECO:0000313" key="16">
    <source>
        <dbReference type="Proteomes" id="UP000010523"/>
    </source>
</evidence>